<keyword evidence="2" id="KW-1185">Reference proteome</keyword>
<dbReference type="Proteomes" id="UP000814033">
    <property type="component" value="Unassembled WGS sequence"/>
</dbReference>
<proteinExistence type="predicted"/>
<protein>
    <submittedName>
        <fullName evidence="1">Alpha/beta-hydrolase</fullName>
    </submittedName>
</protein>
<reference evidence="1" key="1">
    <citation type="submission" date="2021-02" db="EMBL/GenBank/DDBJ databases">
        <authorList>
            <consortium name="DOE Joint Genome Institute"/>
            <person name="Ahrendt S."/>
            <person name="Looney B.P."/>
            <person name="Miyauchi S."/>
            <person name="Morin E."/>
            <person name="Drula E."/>
            <person name="Courty P.E."/>
            <person name="Chicoki N."/>
            <person name="Fauchery L."/>
            <person name="Kohler A."/>
            <person name="Kuo A."/>
            <person name="Labutti K."/>
            <person name="Pangilinan J."/>
            <person name="Lipzen A."/>
            <person name="Riley R."/>
            <person name="Andreopoulos W."/>
            <person name="He G."/>
            <person name="Johnson J."/>
            <person name="Barry K.W."/>
            <person name="Grigoriev I.V."/>
            <person name="Nagy L."/>
            <person name="Hibbett D."/>
            <person name="Henrissat B."/>
            <person name="Matheny P.B."/>
            <person name="Labbe J."/>
            <person name="Martin F."/>
        </authorList>
    </citation>
    <scope>NUCLEOTIDE SEQUENCE</scope>
    <source>
        <strain evidence="1">FP105234-sp</strain>
    </source>
</reference>
<dbReference type="EMBL" id="MU275920">
    <property type="protein sequence ID" value="KAI0046648.1"/>
    <property type="molecule type" value="Genomic_DNA"/>
</dbReference>
<organism evidence="1 2">
    <name type="scientific">Auriscalpium vulgare</name>
    <dbReference type="NCBI Taxonomy" id="40419"/>
    <lineage>
        <taxon>Eukaryota</taxon>
        <taxon>Fungi</taxon>
        <taxon>Dikarya</taxon>
        <taxon>Basidiomycota</taxon>
        <taxon>Agaricomycotina</taxon>
        <taxon>Agaricomycetes</taxon>
        <taxon>Russulales</taxon>
        <taxon>Auriscalpiaceae</taxon>
        <taxon>Auriscalpium</taxon>
    </lineage>
</organism>
<reference evidence="1" key="2">
    <citation type="journal article" date="2022" name="New Phytol.">
        <title>Evolutionary transition to the ectomycorrhizal habit in the genomes of a hyperdiverse lineage of mushroom-forming fungi.</title>
        <authorList>
            <person name="Looney B."/>
            <person name="Miyauchi S."/>
            <person name="Morin E."/>
            <person name="Drula E."/>
            <person name="Courty P.E."/>
            <person name="Kohler A."/>
            <person name="Kuo A."/>
            <person name="LaButti K."/>
            <person name="Pangilinan J."/>
            <person name="Lipzen A."/>
            <person name="Riley R."/>
            <person name="Andreopoulos W."/>
            <person name="He G."/>
            <person name="Johnson J."/>
            <person name="Nolan M."/>
            <person name="Tritt A."/>
            <person name="Barry K.W."/>
            <person name="Grigoriev I.V."/>
            <person name="Nagy L.G."/>
            <person name="Hibbett D."/>
            <person name="Henrissat B."/>
            <person name="Matheny P.B."/>
            <person name="Labbe J."/>
            <person name="Martin F.M."/>
        </authorList>
    </citation>
    <scope>NUCLEOTIDE SEQUENCE</scope>
    <source>
        <strain evidence="1">FP105234-sp</strain>
    </source>
</reference>
<gene>
    <name evidence="1" type="ORF">FA95DRAFT_1347963</name>
</gene>
<evidence type="ECO:0000313" key="1">
    <source>
        <dbReference type="EMBL" id="KAI0046648.1"/>
    </source>
</evidence>
<name>A0ACB8RRC5_9AGAM</name>
<comment type="caution">
    <text evidence="1">The sequence shown here is derived from an EMBL/GenBank/DDBJ whole genome shotgun (WGS) entry which is preliminary data.</text>
</comment>
<sequence>MSMNPGDPNSFNHRTERLSTGRTYHFVDQRPAHYTAETPTLLCLHGFPDLWYGWRHQIGPWVRRGYRVIAPDMLGYGGTDKPTAPEEYSMKRLSDDMAALLDIVGVRKAVVIGHDWGSYTAGRFALWHPDRLRALAMLSVPYNPPIPVYLSLPEIVKRLPNLGYQLYLASDASTKEVEANLDRFLRLMYSLVTPDKNMLLEGKLRQVLFHAEGQAPAKKLLLNEKMSNMNGPLSYYRTTKARFDEEKAARLAPSLPASLPVLHIYGSRDKTTAASAAEASRQLIPRLELVELDGVGHWVMLQAKEEITEAVGGWLERVGVVPAKAHGKL</sequence>
<accession>A0ACB8RRC5</accession>
<evidence type="ECO:0000313" key="2">
    <source>
        <dbReference type="Proteomes" id="UP000814033"/>
    </source>
</evidence>